<evidence type="ECO:0000256" key="1">
    <source>
        <dbReference type="SAM" id="MobiDB-lite"/>
    </source>
</evidence>
<dbReference type="Proteomes" id="UP000037432">
    <property type="component" value="Unassembled WGS sequence"/>
</dbReference>
<name>A0A0J7ZDU8_STRVR</name>
<sequence>MAQLTDDELTALYQDRRRTVDHNRYDVRAAHQVPQTELHLMVELFETGAQEATSESPTPAPARSSGDAERTAWYTAAARALRGAPEPEGFVIWDRANHMYVTAQHHADRARASAEAARLSAQHRKLYSATPWPDRC</sequence>
<dbReference type="RefSeq" id="WP_048581763.1">
    <property type="nucleotide sequence ID" value="NZ_LFNT01000014.1"/>
</dbReference>
<feature type="region of interest" description="Disordered" evidence="1">
    <location>
        <begin position="47"/>
        <end position="70"/>
    </location>
</feature>
<gene>
    <name evidence="2" type="ORF">ACM01_15410</name>
</gene>
<comment type="caution">
    <text evidence="2">The sequence shown here is derived from an EMBL/GenBank/DDBJ whole genome shotgun (WGS) entry which is preliminary data.</text>
</comment>
<proteinExistence type="predicted"/>
<dbReference type="EMBL" id="LFNT01000014">
    <property type="protein sequence ID" value="KMS74281.1"/>
    <property type="molecule type" value="Genomic_DNA"/>
</dbReference>
<dbReference type="AlphaFoldDB" id="A0A0J7ZDU8"/>
<evidence type="ECO:0000313" key="3">
    <source>
        <dbReference type="Proteomes" id="UP000037432"/>
    </source>
</evidence>
<evidence type="ECO:0000313" key="2">
    <source>
        <dbReference type="EMBL" id="KMS74281.1"/>
    </source>
</evidence>
<reference evidence="2 3" key="1">
    <citation type="submission" date="2015-06" db="EMBL/GenBank/DDBJ databases">
        <authorList>
            <person name="Ju K.-S."/>
            <person name="Doroghazi J.R."/>
            <person name="Metcalf W.W."/>
        </authorList>
    </citation>
    <scope>NUCLEOTIDE SEQUENCE [LARGE SCALE GENOMIC DNA]</scope>
    <source>
        <strain evidence="2 3">NRRL 3414</strain>
    </source>
</reference>
<organism evidence="2 3">
    <name type="scientific">Streptomyces viridochromogenes</name>
    <dbReference type="NCBI Taxonomy" id="1938"/>
    <lineage>
        <taxon>Bacteria</taxon>
        <taxon>Bacillati</taxon>
        <taxon>Actinomycetota</taxon>
        <taxon>Actinomycetes</taxon>
        <taxon>Kitasatosporales</taxon>
        <taxon>Streptomycetaceae</taxon>
        <taxon>Streptomyces</taxon>
    </lineage>
</organism>
<protein>
    <submittedName>
        <fullName evidence="2">Uncharacterized protein</fullName>
    </submittedName>
</protein>
<dbReference type="PATRIC" id="fig|1938.3.peg.8669"/>
<accession>A0A0J7ZDU8</accession>